<comment type="caution">
    <text evidence="1">The sequence shown here is derived from an EMBL/GenBank/DDBJ whole genome shotgun (WGS) entry which is preliminary data.</text>
</comment>
<sequence>MESSTQSMQLDKTLACYLEKFFLENNEAINKRISKNHCINSYEIIGMKTKSIMILLEDIELYFNLNCYKDVKFIERLPFCVISSAQELEVDQIKIRNKRVIKFLSSSFPQKVSEFSLVSAFGYTPNIFPYFNVLLRQSSRVTNVICIGGFKLNDRQFKRLMVSYAHVHEIKLCSCNLSLPATMSFDGLLKNTRIQSIDLSYSEHKVNSVRMNNLDGFKRLIQVLGSSPNLKLTLKVINISCFQIEESDAREILNENELGQVSFIDE</sequence>
<dbReference type="Gene3D" id="3.80.10.10">
    <property type="entry name" value="Ribonuclease Inhibitor"/>
    <property type="match status" value="1"/>
</dbReference>
<dbReference type="InterPro" id="IPR032675">
    <property type="entry name" value="LRR_dom_sf"/>
</dbReference>
<dbReference type="EMBL" id="CAMPGE010007357">
    <property type="protein sequence ID" value="CAI2366276.1"/>
    <property type="molecule type" value="Genomic_DNA"/>
</dbReference>
<gene>
    <name evidence="1" type="ORF">ECRASSUSDP1_LOCUS7548</name>
</gene>
<reference evidence="1" key="1">
    <citation type="submission" date="2023-07" db="EMBL/GenBank/DDBJ databases">
        <authorList>
            <consortium name="AG Swart"/>
            <person name="Singh M."/>
            <person name="Singh A."/>
            <person name="Seah K."/>
            <person name="Emmerich C."/>
        </authorList>
    </citation>
    <scope>NUCLEOTIDE SEQUENCE</scope>
    <source>
        <strain evidence="1">DP1</strain>
    </source>
</reference>
<proteinExistence type="predicted"/>
<evidence type="ECO:0000313" key="1">
    <source>
        <dbReference type="EMBL" id="CAI2366276.1"/>
    </source>
</evidence>
<dbReference type="AlphaFoldDB" id="A0AAD1UBT8"/>
<name>A0AAD1UBT8_EUPCR</name>
<organism evidence="1 2">
    <name type="scientific">Euplotes crassus</name>
    <dbReference type="NCBI Taxonomy" id="5936"/>
    <lineage>
        <taxon>Eukaryota</taxon>
        <taxon>Sar</taxon>
        <taxon>Alveolata</taxon>
        <taxon>Ciliophora</taxon>
        <taxon>Intramacronucleata</taxon>
        <taxon>Spirotrichea</taxon>
        <taxon>Hypotrichia</taxon>
        <taxon>Euplotida</taxon>
        <taxon>Euplotidae</taxon>
        <taxon>Moneuplotes</taxon>
    </lineage>
</organism>
<dbReference type="Proteomes" id="UP001295684">
    <property type="component" value="Unassembled WGS sequence"/>
</dbReference>
<accession>A0AAD1UBT8</accession>
<keyword evidence="2" id="KW-1185">Reference proteome</keyword>
<evidence type="ECO:0000313" key="2">
    <source>
        <dbReference type="Proteomes" id="UP001295684"/>
    </source>
</evidence>
<protein>
    <submittedName>
        <fullName evidence="1">Uncharacterized protein</fullName>
    </submittedName>
</protein>